<gene>
    <name evidence="1" type="ORF">EZ313_19670</name>
</gene>
<organism evidence="1 2">
    <name type="scientific">Ramlibacter henchirensis</name>
    <dbReference type="NCBI Taxonomy" id="204072"/>
    <lineage>
        <taxon>Bacteria</taxon>
        <taxon>Pseudomonadati</taxon>
        <taxon>Pseudomonadota</taxon>
        <taxon>Betaproteobacteria</taxon>
        <taxon>Burkholderiales</taxon>
        <taxon>Comamonadaceae</taxon>
        <taxon>Ramlibacter</taxon>
    </lineage>
</organism>
<name>A0A4Z0BPI1_9BURK</name>
<dbReference type="InterPro" id="IPR003615">
    <property type="entry name" value="HNH_nuc"/>
</dbReference>
<dbReference type="CDD" id="cd00085">
    <property type="entry name" value="HNHc"/>
    <property type="match status" value="1"/>
</dbReference>
<dbReference type="AlphaFoldDB" id="A0A4Z0BPI1"/>
<sequence length="276" mass="30037">MPLEQRRILSAAEGATTAEEVCKLLASRMKVFGQSPSASGGNSTKRIRIRLSAPFQLTDEKVVDVVAAAPERLPASQLEKVGAQDLLFAVEQLLAGASHRFGESTDYDVLLDTGKRLPPKAIFGIAATRALGFSVLPGHFSGGVGTPCFKALEGAGYQIVPKDAPDPEVPREAADREYVEGTPKLRSHLRKERRSGLAAAKKDEFRQAHGRLFCERCEMDPVKVYGDSSGEACIEVHHRAVQVQDMAPGHKTKLSDLKCLCASCHRVVHRRLQQES</sequence>
<evidence type="ECO:0000313" key="1">
    <source>
        <dbReference type="EMBL" id="TFZ00672.1"/>
    </source>
</evidence>
<evidence type="ECO:0000313" key="2">
    <source>
        <dbReference type="Proteomes" id="UP000298180"/>
    </source>
</evidence>
<dbReference type="OrthoDB" id="9802640at2"/>
<protein>
    <recommendedName>
        <fullName evidence="3">HNH endonuclease</fullName>
    </recommendedName>
</protein>
<dbReference type="Proteomes" id="UP000298180">
    <property type="component" value="Unassembled WGS sequence"/>
</dbReference>
<proteinExistence type="predicted"/>
<dbReference type="RefSeq" id="WP_135265010.1">
    <property type="nucleotide sequence ID" value="NZ_SMLM01000003.1"/>
</dbReference>
<reference evidence="1 2" key="1">
    <citation type="submission" date="2019-03" db="EMBL/GenBank/DDBJ databases">
        <title>Ramlibacter henchirensis DSM 14656, whole genome shotgun sequence.</title>
        <authorList>
            <person name="Zhang X."/>
            <person name="Feng G."/>
            <person name="Zhu H."/>
        </authorList>
    </citation>
    <scope>NUCLEOTIDE SEQUENCE [LARGE SCALE GENOMIC DNA]</scope>
    <source>
        <strain evidence="1 2">DSM 14656</strain>
    </source>
</reference>
<evidence type="ECO:0008006" key="3">
    <source>
        <dbReference type="Google" id="ProtNLM"/>
    </source>
</evidence>
<comment type="caution">
    <text evidence="1">The sequence shown here is derived from an EMBL/GenBank/DDBJ whole genome shotgun (WGS) entry which is preliminary data.</text>
</comment>
<keyword evidence="2" id="KW-1185">Reference proteome</keyword>
<accession>A0A4Z0BPI1</accession>
<dbReference type="EMBL" id="SMLM01000003">
    <property type="protein sequence ID" value="TFZ00672.1"/>
    <property type="molecule type" value="Genomic_DNA"/>
</dbReference>